<name>A0A8S1SJ49_9CILI</name>
<feature type="compositionally biased region" description="Polar residues" evidence="1">
    <location>
        <begin position="61"/>
        <end position="77"/>
    </location>
</feature>
<dbReference type="AlphaFoldDB" id="A0A8S1SJ49"/>
<feature type="region of interest" description="Disordered" evidence="1">
    <location>
        <begin position="53"/>
        <end position="77"/>
    </location>
</feature>
<evidence type="ECO:0000313" key="2">
    <source>
        <dbReference type="EMBL" id="CAD8141391.1"/>
    </source>
</evidence>
<gene>
    <name evidence="2" type="ORF">PPENT_87.1.T0100090</name>
</gene>
<comment type="caution">
    <text evidence="2">The sequence shown here is derived from an EMBL/GenBank/DDBJ whole genome shotgun (WGS) entry which is preliminary data.</text>
</comment>
<keyword evidence="3" id="KW-1185">Reference proteome</keyword>
<evidence type="ECO:0000256" key="1">
    <source>
        <dbReference type="SAM" id="MobiDB-lite"/>
    </source>
</evidence>
<dbReference type="OrthoDB" id="310681at2759"/>
<sequence>MLQLKFKKQQQKQNKIDNKLLTQRNQENDQKIEIQDIKDHNDFMINLDMNFSNKEPEESKSNQNKRTYQKQNNQYNSTIKKKPIKMNFCKLVEKHKIVYIEDDQEGLKSDKNRNTNCNIKKVMDTQINNINNMSDSQNKYQAQLIIILQQITLRQSYLRQRLIKLKRQIIIKQLSLIN</sequence>
<reference evidence="2" key="1">
    <citation type="submission" date="2021-01" db="EMBL/GenBank/DDBJ databases">
        <authorList>
            <consortium name="Genoscope - CEA"/>
            <person name="William W."/>
        </authorList>
    </citation>
    <scope>NUCLEOTIDE SEQUENCE</scope>
</reference>
<evidence type="ECO:0000313" key="3">
    <source>
        <dbReference type="Proteomes" id="UP000689195"/>
    </source>
</evidence>
<protein>
    <submittedName>
        <fullName evidence="2">Uncharacterized protein</fullName>
    </submittedName>
</protein>
<organism evidence="2 3">
    <name type="scientific">Paramecium pentaurelia</name>
    <dbReference type="NCBI Taxonomy" id="43138"/>
    <lineage>
        <taxon>Eukaryota</taxon>
        <taxon>Sar</taxon>
        <taxon>Alveolata</taxon>
        <taxon>Ciliophora</taxon>
        <taxon>Intramacronucleata</taxon>
        <taxon>Oligohymenophorea</taxon>
        <taxon>Peniculida</taxon>
        <taxon>Parameciidae</taxon>
        <taxon>Paramecium</taxon>
    </lineage>
</organism>
<dbReference type="EMBL" id="CAJJDO010000010">
    <property type="protein sequence ID" value="CAD8141391.1"/>
    <property type="molecule type" value="Genomic_DNA"/>
</dbReference>
<dbReference type="Proteomes" id="UP000689195">
    <property type="component" value="Unassembled WGS sequence"/>
</dbReference>
<accession>A0A8S1SJ49</accession>
<proteinExistence type="predicted"/>